<name>A0A918YXR1_9ACTN</name>
<keyword evidence="2" id="KW-1185">Reference proteome</keyword>
<dbReference type="Proteomes" id="UP000617734">
    <property type="component" value="Unassembled WGS sequence"/>
</dbReference>
<protein>
    <submittedName>
        <fullName evidence="1">Uncharacterized protein</fullName>
    </submittedName>
</protein>
<evidence type="ECO:0000313" key="1">
    <source>
        <dbReference type="EMBL" id="GHE27505.1"/>
    </source>
</evidence>
<evidence type="ECO:0000313" key="2">
    <source>
        <dbReference type="Proteomes" id="UP000617734"/>
    </source>
</evidence>
<comment type="caution">
    <text evidence="1">The sequence shown here is derived from an EMBL/GenBank/DDBJ whole genome shotgun (WGS) entry which is preliminary data.</text>
</comment>
<dbReference type="AlphaFoldDB" id="A0A918YXR1"/>
<gene>
    <name evidence="1" type="ORF">GCM10018781_80130</name>
</gene>
<sequence length="101" mass="10654">MRGHFFDAALVVTDRLGRVAVECGEERRGLAGGEGGAAGGREGWLRCATRSFVGALPARGAFPLPACLPARHCPRRRHSLSKAANTCEKNINGPGALLPDF</sequence>
<reference evidence="1" key="2">
    <citation type="submission" date="2020-09" db="EMBL/GenBank/DDBJ databases">
        <authorList>
            <person name="Sun Q."/>
            <person name="Ohkuma M."/>
        </authorList>
    </citation>
    <scope>NUCLEOTIDE SEQUENCE</scope>
    <source>
        <strain evidence="1">JCM 4646</strain>
    </source>
</reference>
<proteinExistence type="predicted"/>
<accession>A0A918YXR1</accession>
<reference evidence="1" key="1">
    <citation type="journal article" date="2014" name="Int. J. Syst. Evol. Microbiol.">
        <title>Complete genome sequence of Corynebacterium casei LMG S-19264T (=DSM 44701T), isolated from a smear-ripened cheese.</title>
        <authorList>
            <consortium name="US DOE Joint Genome Institute (JGI-PGF)"/>
            <person name="Walter F."/>
            <person name="Albersmeier A."/>
            <person name="Kalinowski J."/>
            <person name="Ruckert C."/>
        </authorList>
    </citation>
    <scope>NUCLEOTIDE SEQUENCE</scope>
    <source>
        <strain evidence="1">JCM 4646</strain>
    </source>
</reference>
<organism evidence="1 2">
    <name type="scientific">Kitasatospora indigofera</name>
    <dbReference type="NCBI Taxonomy" id="67307"/>
    <lineage>
        <taxon>Bacteria</taxon>
        <taxon>Bacillati</taxon>
        <taxon>Actinomycetota</taxon>
        <taxon>Actinomycetes</taxon>
        <taxon>Kitasatosporales</taxon>
        <taxon>Streptomycetaceae</taxon>
        <taxon>Kitasatospora</taxon>
    </lineage>
</organism>
<dbReference type="EMBL" id="BNBO01000104">
    <property type="protein sequence ID" value="GHE27505.1"/>
    <property type="molecule type" value="Genomic_DNA"/>
</dbReference>